<evidence type="ECO:0000259" key="9">
    <source>
        <dbReference type="PROSITE" id="PS51194"/>
    </source>
</evidence>
<dbReference type="InterPro" id="IPR011545">
    <property type="entry name" value="DEAD/DEAH_box_helicase_dom"/>
</dbReference>
<dbReference type="AlphaFoldDB" id="A0A5D4TTN8"/>
<dbReference type="SUPFAM" id="SSF52540">
    <property type="entry name" value="P-loop containing nucleoside triphosphate hydrolases"/>
    <property type="match status" value="1"/>
</dbReference>
<dbReference type="InterPro" id="IPR002464">
    <property type="entry name" value="DNA/RNA_helicase_DEAH_CS"/>
</dbReference>
<reference evidence="10 11" key="1">
    <citation type="submission" date="2019-08" db="EMBL/GenBank/DDBJ databases">
        <title>Bacillus genomes from the desert of Cuatro Cienegas, Coahuila.</title>
        <authorList>
            <person name="Olmedo-Alvarez G."/>
        </authorList>
    </citation>
    <scope>NUCLEOTIDE SEQUENCE [LARGE SCALE GENOMIC DNA]</scope>
    <source>
        <strain evidence="10 11">CH87b_3T</strain>
    </source>
</reference>
<gene>
    <name evidence="10" type="ORF">FZC85_06380</name>
</gene>
<keyword evidence="3 10" id="KW-0347">Helicase</keyword>
<dbReference type="InterPro" id="IPR004589">
    <property type="entry name" value="DNA_helicase_ATP-dep_RecQ"/>
</dbReference>
<evidence type="ECO:0000256" key="7">
    <source>
        <dbReference type="ARBA" id="ARBA00044550"/>
    </source>
</evidence>
<evidence type="ECO:0000256" key="2">
    <source>
        <dbReference type="ARBA" id="ARBA00022801"/>
    </source>
</evidence>
<dbReference type="PROSITE" id="PS00690">
    <property type="entry name" value="DEAH_ATP_HELICASE"/>
    <property type="match status" value="1"/>
</dbReference>
<dbReference type="GO" id="GO:0006310">
    <property type="term" value="P:DNA recombination"/>
    <property type="evidence" value="ECO:0007669"/>
    <property type="project" value="InterPro"/>
</dbReference>
<dbReference type="OrthoDB" id="9763310at2"/>
<evidence type="ECO:0000256" key="6">
    <source>
        <dbReference type="ARBA" id="ARBA00044535"/>
    </source>
</evidence>
<sequence>MRRQVRTVNLQKELKERFGYSSFREGQEEIILSVLNQRDTVAMLPTGTGKSLCYQLPGYLKKGQVLIVSPLLSLMQDQVEQMKVMGEKRVIALNSFLPYMERRSALEQLHVYKFIFISPEMLMSPVIIPLLQTLHISLFVIDEAHCISQWGPDFRPDYLKLGEMKEKIGNPTTLALTATATGEVRKDIKRVLQMEGAVEKVYSINRENIGLFVEKVTNHSDKLDKLLEYVTTWGGPGIIYFSSKRMAEDVSLWLGENGVSGVAHYHGGMEQEDRILIQQQFLSNKLRIICATSAFGMGVNKENIRFVIHFHFSSNIEAFSQEIGRAGRDGESSVSVVLYSEQDLSIPLQLIQSELPEDLQIQRYVKEARQGQANEIIDLLQLSEIQYRFLTYYSDELTRGRTLSHDRLIEKMKQIRNNRLQYKKDKLLSMIEWLQVDSCRREKLLHYFDEVLEQENNFCCDQCGYSLKDFKCRPTDTQNPIETRWEKRLEKLLLG</sequence>
<dbReference type="Pfam" id="PF16124">
    <property type="entry name" value="RecQ_Zn_bind"/>
    <property type="match status" value="1"/>
</dbReference>
<dbReference type="Gene3D" id="3.40.50.300">
    <property type="entry name" value="P-loop containing nucleotide triphosphate hydrolases"/>
    <property type="match status" value="2"/>
</dbReference>
<dbReference type="InterPro" id="IPR001650">
    <property type="entry name" value="Helicase_C-like"/>
</dbReference>
<keyword evidence="1" id="KW-0547">Nucleotide-binding</keyword>
<evidence type="ECO:0000256" key="4">
    <source>
        <dbReference type="ARBA" id="ARBA00022840"/>
    </source>
</evidence>
<dbReference type="CDD" id="cd17920">
    <property type="entry name" value="DEXHc_RecQ"/>
    <property type="match status" value="1"/>
</dbReference>
<dbReference type="GO" id="GO:0043590">
    <property type="term" value="C:bacterial nucleoid"/>
    <property type="evidence" value="ECO:0007669"/>
    <property type="project" value="TreeGrafter"/>
</dbReference>
<dbReference type="Pfam" id="PF00270">
    <property type="entry name" value="DEAD"/>
    <property type="match status" value="1"/>
</dbReference>
<dbReference type="Pfam" id="PF00271">
    <property type="entry name" value="Helicase_C"/>
    <property type="match status" value="1"/>
</dbReference>
<dbReference type="GO" id="GO:0006281">
    <property type="term" value="P:DNA repair"/>
    <property type="evidence" value="ECO:0007669"/>
    <property type="project" value="TreeGrafter"/>
</dbReference>
<dbReference type="InterPro" id="IPR014001">
    <property type="entry name" value="Helicase_ATP-bd"/>
</dbReference>
<dbReference type="PANTHER" id="PTHR13710">
    <property type="entry name" value="DNA HELICASE RECQ FAMILY MEMBER"/>
    <property type="match status" value="1"/>
</dbReference>
<keyword evidence="5" id="KW-0238">DNA-binding</keyword>
<accession>A0A5D4TTN8</accession>
<dbReference type="GO" id="GO:0016787">
    <property type="term" value="F:hydrolase activity"/>
    <property type="evidence" value="ECO:0007669"/>
    <property type="project" value="UniProtKB-KW"/>
</dbReference>
<keyword evidence="4" id="KW-0067">ATP-binding</keyword>
<dbReference type="GO" id="GO:0005524">
    <property type="term" value="F:ATP binding"/>
    <property type="evidence" value="ECO:0007669"/>
    <property type="project" value="UniProtKB-KW"/>
</dbReference>
<dbReference type="FunFam" id="3.40.50.300:FF:001363">
    <property type="entry name" value="ATP-dependent DNA helicase RecQ"/>
    <property type="match status" value="1"/>
</dbReference>
<dbReference type="GO" id="GO:0009378">
    <property type="term" value="F:four-way junction helicase activity"/>
    <property type="evidence" value="ECO:0007669"/>
    <property type="project" value="TreeGrafter"/>
</dbReference>
<evidence type="ECO:0000259" key="8">
    <source>
        <dbReference type="PROSITE" id="PS51192"/>
    </source>
</evidence>
<dbReference type="PROSITE" id="PS51192">
    <property type="entry name" value="HELICASE_ATP_BIND_1"/>
    <property type="match status" value="1"/>
</dbReference>
<protein>
    <recommendedName>
        <fullName evidence="6">ATP-dependent DNA helicase RecQ</fullName>
    </recommendedName>
    <alternativeName>
        <fullName evidence="7">DNA 3'-5' helicase RecQ</fullName>
    </alternativeName>
</protein>
<evidence type="ECO:0000313" key="11">
    <source>
        <dbReference type="Proteomes" id="UP000324269"/>
    </source>
</evidence>
<dbReference type="PANTHER" id="PTHR13710:SF84">
    <property type="entry name" value="ATP-DEPENDENT DNA HELICASE RECS-RELATED"/>
    <property type="match status" value="1"/>
</dbReference>
<evidence type="ECO:0000256" key="1">
    <source>
        <dbReference type="ARBA" id="ARBA00022741"/>
    </source>
</evidence>
<feature type="domain" description="Helicase C-terminal" evidence="9">
    <location>
        <begin position="222"/>
        <end position="385"/>
    </location>
</feature>
<dbReference type="InterPro" id="IPR032284">
    <property type="entry name" value="RecQ_Zn-bd"/>
</dbReference>
<dbReference type="GO" id="GO:0043138">
    <property type="term" value="F:3'-5' DNA helicase activity"/>
    <property type="evidence" value="ECO:0007669"/>
    <property type="project" value="TreeGrafter"/>
</dbReference>
<comment type="caution">
    <text evidence="10">The sequence shown here is derived from an EMBL/GenBank/DDBJ whole genome shotgun (WGS) entry which is preliminary data.</text>
</comment>
<evidence type="ECO:0000256" key="5">
    <source>
        <dbReference type="ARBA" id="ARBA00023125"/>
    </source>
</evidence>
<dbReference type="PROSITE" id="PS51194">
    <property type="entry name" value="HELICASE_CTER"/>
    <property type="match status" value="1"/>
</dbReference>
<dbReference type="SMART" id="SM00487">
    <property type="entry name" value="DEXDc"/>
    <property type="match status" value="1"/>
</dbReference>
<feature type="domain" description="Helicase ATP-binding" evidence="8">
    <location>
        <begin position="31"/>
        <end position="198"/>
    </location>
</feature>
<dbReference type="EMBL" id="VTEZ01000002">
    <property type="protein sequence ID" value="TYS86627.1"/>
    <property type="molecule type" value="Genomic_DNA"/>
</dbReference>
<evidence type="ECO:0000313" key="10">
    <source>
        <dbReference type="EMBL" id="TYS86627.1"/>
    </source>
</evidence>
<evidence type="ECO:0000256" key="3">
    <source>
        <dbReference type="ARBA" id="ARBA00022806"/>
    </source>
</evidence>
<dbReference type="Proteomes" id="UP000324269">
    <property type="component" value="Unassembled WGS sequence"/>
</dbReference>
<dbReference type="NCBIfam" id="TIGR00614">
    <property type="entry name" value="recQ_fam"/>
    <property type="match status" value="1"/>
</dbReference>
<dbReference type="GO" id="GO:0005737">
    <property type="term" value="C:cytoplasm"/>
    <property type="evidence" value="ECO:0007669"/>
    <property type="project" value="TreeGrafter"/>
</dbReference>
<dbReference type="SMART" id="SM00490">
    <property type="entry name" value="HELICc"/>
    <property type="match status" value="1"/>
</dbReference>
<name>A0A5D4TTN8_9BACI</name>
<organism evidence="10 11">
    <name type="scientific">Rossellomorea aquimaris</name>
    <dbReference type="NCBI Taxonomy" id="189382"/>
    <lineage>
        <taxon>Bacteria</taxon>
        <taxon>Bacillati</taxon>
        <taxon>Bacillota</taxon>
        <taxon>Bacilli</taxon>
        <taxon>Bacillales</taxon>
        <taxon>Bacillaceae</taxon>
        <taxon>Rossellomorea</taxon>
    </lineage>
</organism>
<dbReference type="GO" id="GO:0003677">
    <property type="term" value="F:DNA binding"/>
    <property type="evidence" value="ECO:0007669"/>
    <property type="project" value="UniProtKB-KW"/>
</dbReference>
<dbReference type="InterPro" id="IPR027417">
    <property type="entry name" value="P-loop_NTPase"/>
</dbReference>
<proteinExistence type="predicted"/>
<keyword evidence="2" id="KW-0378">Hydrolase</keyword>
<dbReference type="GO" id="GO:0030894">
    <property type="term" value="C:replisome"/>
    <property type="evidence" value="ECO:0007669"/>
    <property type="project" value="TreeGrafter"/>
</dbReference>